<organism evidence="2 3">
    <name type="scientific">Lysobacter capsici AZ78</name>
    <dbReference type="NCBI Taxonomy" id="1444315"/>
    <lineage>
        <taxon>Bacteria</taxon>
        <taxon>Pseudomonadati</taxon>
        <taxon>Pseudomonadota</taxon>
        <taxon>Gammaproteobacteria</taxon>
        <taxon>Lysobacterales</taxon>
        <taxon>Lysobacteraceae</taxon>
        <taxon>Lysobacter</taxon>
    </lineage>
</organism>
<protein>
    <recommendedName>
        <fullName evidence="4">DUF3298 domain-containing protein</fullName>
    </recommendedName>
</protein>
<evidence type="ECO:0008006" key="4">
    <source>
        <dbReference type="Google" id="ProtNLM"/>
    </source>
</evidence>
<accession>A0A108UAT8</accession>
<dbReference type="AlphaFoldDB" id="A0A108UAT8"/>
<dbReference type="RefSeq" id="WP_036105282.1">
    <property type="nucleotide sequence ID" value="NZ_JAJA02000001.1"/>
</dbReference>
<reference evidence="2 3" key="1">
    <citation type="journal article" date="2014" name="Genome Announc.">
        <title>Draft Genome Sequence of Lysobacter capsici AZ78, a Bacterium Antagonistic to Plant-Pathogenic Oomycetes.</title>
        <authorList>
            <person name="Puopolo G."/>
            <person name="Sonego P."/>
            <person name="Engelen K."/>
            <person name="Pertot I."/>
        </authorList>
    </citation>
    <scope>NUCLEOTIDE SEQUENCE [LARGE SCALE GENOMIC DNA]</scope>
    <source>
        <strain evidence="2 3">AZ78</strain>
    </source>
</reference>
<keyword evidence="3" id="KW-1185">Reference proteome</keyword>
<name>A0A108UAT8_9GAMM</name>
<dbReference type="Proteomes" id="UP000023435">
    <property type="component" value="Unassembled WGS sequence"/>
</dbReference>
<sequence>MRCMFTALMVALALLPAGSRAIEPIQDAGLASLAGRYVQESEAAGESQLLLRQDGRYELSVDVGLNRERIRTIHGRWTISDQGVLLTQQARDRGKPVFVLTQVMPWLLGAQDALKASEREHRTALIRSACPFVETYERGISDAHLANLGAPTLVEADNQPERKPAAVAALPAALAATEQSRVEVETAIAAAMKSQAAHAQAPDDAARAASATIDAQTAERRVLAYLQRLRETGYLHAVAGRPMPDVREPVFDREHCLSEPPASADRPGYAVVVEYSDDYYRLQGLLIDFVYSDGRIERREADTRGSAMAPDRPGARLKQLVFNIDLIAAQMRGENPRAAEVGAETLAVDASQGRTFFVQADSFAVLPDPFAEIPLIFEDGALVSARSNVRYVRH</sequence>
<evidence type="ECO:0000313" key="3">
    <source>
        <dbReference type="Proteomes" id="UP000023435"/>
    </source>
</evidence>
<dbReference type="EMBL" id="JAJA02000001">
    <property type="protein sequence ID" value="KWS05716.1"/>
    <property type="molecule type" value="Genomic_DNA"/>
</dbReference>
<dbReference type="OrthoDB" id="6691870at2"/>
<evidence type="ECO:0000313" key="2">
    <source>
        <dbReference type="EMBL" id="KWS05716.1"/>
    </source>
</evidence>
<keyword evidence="1" id="KW-0732">Signal</keyword>
<comment type="caution">
    <text evidence="2">The sequence shown here is derived from an EMBL/GenBank/DDBJ whole genome shotgun (WGS) entry which is preliminary data.</text>
</comment>
<proteinExistence type="predicted"/>
<evidence type="ECO:0000256" key="1">
    <source>
        <dbReference type="SAM" id="SignalP"/>
    </source>
</evidence>
<feature type="chain" id="PRO_5007131810" description="DUF3298 domain-containing protein" evidence="1">
    <location>
        <begin position="22"/>
        <end position="394"/>
    </location>
</feature>
<feature type="signal peptide" evidence="1">
    <location>
        <begin position="1"/>
        <end position="21"/>
    </location>
</feature>
<gene>
    <name evidence="2" type="ORF">AZ78_3268</name>
</gene>